<organism evidence="2">
    <name type="scientific">viral metagenome</name>
    <dbReference type="NCBI Taxonomy" id="1070528"/>
    <lineage>
        <taxon>unclassified sequences</taxon>
        <taxon>metagenomes</taxon>
        <taxon>organismal metagenomes</taxon>
    </lineage>
</organism>
<accession>A0A6C0LVV1</accession>
<reference evidence="2" key="1">
    <citation type="journal article" date="2020" name="Nature">
        <title>Giant virus diversity and host interactions through global metagenomics.</title>
        <authorList>
            <person name="Schulz F."/>
            <person name="Roux S."/>
            <person name="Paez-Espino D."/>
            <person name="Jungbluth S."/>
            <person name="Walsh D.A."/>
            <person name="Denef V.J."/>
            <person name="McMahon K.D."/>
            <person name="Konstantinidis K.T."/>
            <person name="Eloe-Fadrosh E.A."/>
            <person name="Kyrpides N.C."/>
            <person name="Woyke T."/>
        </authorList>
    </citation>
    <scope>NUCLEOTIDE SEQUENCE</scope>
    <source>
        <strain evidence="2">GVMAG-S-1014582-52</strain>
    </source>
</reference>
<proteinExistence type="predicted"/>
<dbReference type="InterPro" id="IPR001810">
    <property type="entry name" value="F-box_dom"/>
</dbReference>
<dbReference type="AlphaFoldDB" id="A0A6C0LVV1"/>
<protein>
    <recommendedName>
        <fullName evidence="1">F-box domain-containing protein</fullName>
    </recommendedName>
</protein>
<sequence length="105" mass="12852">MEFINLPIEIISHILSFCPDHNLIKVNELFHTLIVNRYHPKIENKMESEYWKTLMSYKEELQALYDEYQKKSCSYNDPEMIIVERQWTTLVEIVYHFYGEKLFEQ</sequence>
<evidence type="ECO:0000313" key="2">
    <source>
        <dbReference type="EMBL" id="QHU33362.1"/>
    </source>
</evidence>
<feature type="domain" description="F-box" evidence="1">
    <location>
        <begin position="1"/>
        <end position="54"/>
    </location>
</feature>
<name>A0A6C0LVV1_9ZZZZ</name>
<evidence type="ECO:0000259" key="1">
    <source>
        <dbReference type="PROSITE" id="PS50181"/>
    </source>
</evidence>
<dbReference type="EMBL" id="MN740556">
    <property type="protein sequence ID" value="QHU33362.1"/>
    <property type="molecule type" value="Genomic_DNA"/>
</dbReference>
<dbReference type="PROSITE" id="PS50181">
    <property type="entry name" value="FBOX"/>
    <property type="match status" value="1"/>
</dbReference>